<dbReference type="Pfam" id="PF23046">
    <property type="entry name" value="tSH3-B_UBE2O"/>
    <property type="match status" value="1"/>
</dbReference>
<dbReference type="PROSITE" id="PS50127">
    <property type="entry name" value="UBC_2"/>
    <property type="match status" value="1"/>
</dbReference>
<dbReference type="EC" id="2.3.2.23" evidence="1"/>
<evidence type="ECO:0000256" key="6">
    <source>
        <dbReference type="SAM" id="MobiDB-lite"/>
    </source>
</evidence>
<keyword evidence="4" id="KW-0833">Ubl conjugation pathway</keyword>
<proteinExistence type="predicted"/>
<dbReference type="Pfam" id="PF23044">
    <property type="entry name" value="SH3-C_UBE2O"/>
    <property type="match status" value="1"/>
</dbReference>
<dbReference type="PANTHER" id="PTHR46116">
    <property type="entry name" value="(E3-INDEPENDENT) E2 UBIQUITIN-CONJUGATING ENZYME"/>
    <property type="match status" value="1"/>
</dbReference>
<name>A0A8J5M558_ZINOF</name>
<dbReference type="EMBL" id="JACMSC010000002">
    <property type="protein sequence ID" value="KAG6532678.1"/>
    <property type="molecule type" value="Genomic_DNA"/>
</dbReference>
<keyword evidence="3" id="KW-0547">Nucleotide-binding</keyword>
<comment type="caution">
    <text evidence="8">The sequence shown here is derived from an EMBL/GenBank/DDBJ whole genome shotgun (WGS) entry which is preliminary data.</text>
</comment>
<dbReference type="InterPro" id="IPR057734">
    <property type="entry name" value="UBE2O-like_SH3-C"/>
</dbReference>
<sequence length="968" mass="109107">MPDDRQAGRSGVERVDISGERQTDRAERRQILNRTGLDNSALDSSVDTTTFLMVLETMDVLVIDSDSEIYSEISDSEDLDESESTYGGHAQIILSSLDESIDKIDDFLTFERGFVHGDAVCYITDPSGQLGRVVDVDMVVELETISGGLIKEINSKRLNRFRSFDIGDYVAHGPWIGRVEQVFDMVTVLFDGGEKNEILVRDSVDLVPLSPRLEDSPFEYYPGQRVKVKIPHDSKFPLWLCGLKENQEEGTVFQVEVGLMCVNWICSVIIGQNILSSTPARFQSPNDLTLLSYFLHANWQIGDWCKLPFDYTQNLQESAEAKQPLQIAPIYSMEMQKKIEMRSQEIYLITKTKRKVDILWQNGEKSVGIDPQMLSPVNNICDHDFWPEQFVMEKLTPEDVCAPRIQRFGIVKSVDSYECTVKVEWIVPEVKQTVDCIRGSTEEMVSSYELIEHPDFSYCIGDIVVRYISHVEMVNENLRDMQCKDLVARQSNYPGNNSLACEETLGQHTDDSHRDFFQSCLSCIGTVIGYKDGCVEVRWASGYVSKVPPYEIFGLDKISTPATLSSNEESSSSTISKGTADQQKLLSNKTEMIFENEDCATKSLKSVKCLFPGAAVGFLTHAARNFFSFSGSDSLGVSSGEDYQCQLSNKELQFDLKKSQMEVLAQEAGPSKQNDELSILPGEVRPMDFNKFDMVNDFSDHHFNNGIGNGSMLSQAKRGWCKKVQQEWNILKKDLPDTIFVRVYEERMDLLRAVIVGAPGTPYHDGLFFFDIFFPPDYPHDPPAVHYKSCGLRLNPNLYESGKVCLSLLNTWTGTGTEVWNPENSTILQVLLSLQALVLNEKPYFNEAGYDEEIGKVGAEKNSITYNENAFLQSCKSMLYTLRRPPKHFKAFVEEHFAKRSHQILIACKAYLEGAEVGHAFDREMVSEGRRSCSTGFKIMLAKLLPELVSAFGEMGTDCTPFLNQGNE</sequence>
<dbReference type="FunFam" id="3.10.110.10:FF:000028">
    <property type="entry name" value="Probable ubiquitin-conjugating enzyme E2 23"/>
    <property type="match status" value="1"/>
</dbReference>
<gene>
    <name evidence="8" type="ORF">ZIOFF_006528</name>
</gene>
<keyword evidence="5" id="KW-0067">ATP-binding</keyword>
<evidence type="ECO:0000256" key="1">
    <source>
        <dbReference type="ARBA" id="ARBA00012486"/>
    </source>
</evidence>
<dbReference type="CDD" id="cd23837">
    <property type="entry name" value="UBCc_UBE2O"/>
    <property type="match status" value="1"/>
</dbReference>
<dbReference type="Pfam" id="PF00179">
    <property type="entry name" value="UQ_con"/>
    <property type="match status" value="1"/>
</dbReference>
<evidence type="ECO:0000256" key="4">
    <source>
        <dbReference type="ARBA" id="ARBA00022786"/>
    </source>
</evidence>
<accession>A0A8J5M558</accession>
<dbReference type="Proteomes" id="UP000734854">
    <property type="component" value="Unassembled WGS sequence"/>
</dbReference>
<evidence type="ECO:0000313" key="8">
    <source>
        <dbReference type="EMBL" id="KAG6532678.1"/>
    </source>
</evidence>
<keyword evidence="2" id="KW-0808">Transferase</keyword>
<dbReference type="Pfam" id="PF23043">
    <property type="entry name" value="SH3-B_UBE2O"/>
    <property type="match status" value="1"/>
</dbReference>
<reference evidence="8 9" key="1">
    <citation type="submission" date="2020-08" db="EMBL/GenBank/DDBJ databases">
        <title>Plant Genome Project.</title>
        <authorList>
            <person name="Zhang R.-G."/>
        </authorList>
    </citation>
    <scope>NUCLEOTIDE SEQUENCE [LARGE SCALE GENOMIC DNA]</scope>
    <source>
        <tissue evidence="8">Rhizome</tissue>
    </source>
</reference>
<dbReference type="PANTHER" id="PTHR46116:SF15">
    <property type="entry name" value="(E3-INDEPENDENT) E2 UBIQUITIN-CONJUGATING ENZYME"/>
    <property type="match status" value="1"/>
</dbReference>
<dbReference type="SUPFAM" id="SSF54495">
    <property type="entry name" value="UBC-like"/>
    <property type="match status" value="1"/>
</dbReference>
<evidence type="ECO:0000313" key="9">
    <source>
        <dbReference type="Proteomes" id="UP000734854"/>
    </source>
</evidence>
<feature type="region of interest" description="Disordered" evidence="6">
    <location>
        <begin position="1"/>
        <end position="26"/>
    </location>
</feature>
<evidence type="ECO:0000256" key="3">
    <source>
        <dbReference type="ARBA" id="ARBA00022741"/>
    </source>
</evidence>
<dbReference type="GO" id="GO:0005524">
    <property type="term" value="F:ATP binding"/>
    <property type="evidence" value="ECO:0007669"/>
    <property type="project" value="UniProtKB-KW"/>
</dbReference>
<evidence type="ECO:0000256" key="5">
    <source>
        <dbReference type="ARBA" id="ARBA00022840"/>
    </source>
</evidence>
<keyword evidence="9" id="KW-1185">Reference proteome</keyword>
<dbReference type="InterPro" id="IPR000608">
    <property type="entry name" value="UBC"/>
</dbReference>
<dbReference type="InterPro" id="IPR057733">
    <property type="entry name" value="UBE2O-like_SH3-B"/>
</dbReference>
<dbReference type="InterPro" id="IPR057735">
    <property type="entry name" value="UBE2O-like_tSH3-B"/>
</dbReference>
<dbReference type="SMART" id="SM00212">
    <property type="entry name" value="UBCc"/>
    <property type="match status" value="1"/>
</dbReference>
<organism evidence="8 9">
    <name type="scientific">Zingiber officinale</name>
    <name type="common">Ginger</name>
    <name type="synonym">Amomum zingiber</name>
    <dbReference type="NCBI Taxonomy" id="94328"/>
    <lineage>
        <taxon>Eukaryota</taxon>
        <taxon>Viridiplantae</taxon>
        <taxon>Streptophyta</taxon>
        <taxon>Embryophyta</taxon>
        <taxon>Tracheophyta</taxon>
        <taxon>Spermatophyta</taxon>
        <taxon>Magnoliopsida</taxon>
        <taxon>Liliopsida</taxon>
        <taxon>Zingiberales</taxon>
        <taxon>Zingiberaceae</taxon>
        <taxon>Zingiber</taxon>
    </lineage>
</organism>
<dbReference type="InterPro" id="IPR016135">
    <property type="entry name" value="UBQ-conjugating_enzyme/RWD"/>
</dbReference>
<feature type="domain" description="UBC core" evidence="7">
    <location>
        <begin position="719"/>
        <end position="879"/>
    </location>
</feature>
<evidence type="ECO:0000259" key="7">
    <source>
        <dbReference type="PROSITE" id="PS50127"/>
    </source>
</evidence>
<protein>
    <recommendedName>
        <fullName evidence="1">E2 ubiquitin-conjugating enzyme</fullName>
        <ecNumber evidence="1">2.3.2.23</ecNumber>
    </recommendedName>
</protein>
<dbReference type="GO" id="GO:0061631">
    <property type="term" value="F:ubiquitin conjugating enzyme activity"/>
    <property type="evidence" value="ECO:0007669"/>
    <property type="project" value="UniProtKB-EC"/>
</dbReference>
<dbReference type="AlphaFoldDB" id="A0A8J5M558"/>
<dbReference type="Gene3D" id="3.10.110.10">
    <property type="entry name" value="Ubiquitin Conjugating Enzyme"/>
    <property type="match status" value="1"/>
</dbReference>
<evidence type="ECO:0000256" key="2">
    <source>
        <dbReference type="ARBA" id="ARBA00022679"/>
    </source>
</evidence>